<dbReference type="Proteomes" id="UP000199657">
    <property type="component" value="Unassembled WGS sequence"/>
</dbReference>
<keyword evidence="14" id="KW-0813">Transport</keyword>
<dbReference type="GO" id="GO:0020037">
    <property type="term" value="F:heme binding"/>
    <property type="evidence" value="ECO:0007669"/>
    <property type="project" value="InterPro"/>
</dbReference>
<dbReference type="GO" id="GO:0046210">
    <property type="term" value="P:nitric oxide catabolic process"/>
    <property type="evidence" value="ECO:0007669"/>
    <property type="project" value="TreeGrafter"/>
</dbReference>
<dbReference type="Gene3D" id="3.40.50.80">
    <property type="entry name" value="Nucleotide-binding domain of ferredoxin-NADP reductase (FNR) module"/>
    <property type="match status" value="1"/>
</dbReference>
<evidence type="ECO:0000256" key="14">
    <source>
        <dbReference type="RuleBase" id="RU000356"/>
    </source>
</evidence>
<comment type="function">
    <text evidence="11">Is involved in NO detoxification in an aerobic process, termed nitric oxide dioxygenase (NOD) reaction that utilizes O(2) and NAD(P)H to convert NO to nitrate, which protects the bacterium from various noxious nitrogen compounds. Therefore, plays a central role in the inducible response to nitrosative stress.</text>
</comment>
<protein>
    <recommendedName>
        <fullName evidence="3">nitric oxide dioxygenase</fullName>
        <ecNumber evidence="3">1.14.12.17</ecNumber>
    </recommendedName>
</protein>
<dbReference type="EMBL" id="FOEG01000003">
    <property type="protein sequence ID" value="SEO83002.1"/>
    <property type="molecule type" value="Genomic_DNA"/>
</dbReference>
<accession>A0A1H8SWF5</accession>
<reference evidence="17 18" key="1">
    <citation type="submission" date="2016-10" db="EMBL/GenBank/DDBJ databases">
        <authorList>
            <person name="de Groot N.N."/>
        </authorList>
    </citation>
    <scope>NUCLEOTIDE SEQUENCE [LARGE SCALE GENOMIC DNA]</scope>
    <source>
        <strain evidence="17 18">CGMCC 1.6291</strain>
    </source>
</reference>
<dbReference type="InterPro" id="IPR012292">
    <property type="entry name" value="Globin/Proto"/>
</dbReference>
<keyword evidence="7" id="KW-0479">Metal-binding</keyword>
<dbReference type="NCBIfam" id="NF009805">
    <property type="entry name" value="PRK13289.1"/>
    <property type="match status" value="1"/>
</dbReference>
<evidence type="ECO:0000256" key="6">
    <source>
        <dbReference type="ARBA" id="ARBA00022621"/>
    </source>
</evidence>
<keyword evidence="10" id="KW-0520">NAD</keyword>
<comment type="catalytic activity">
    <reaction evidence="12">
        <text>2 nitric oxide + NADH + 2 O2 = 2 nitrate + NAD(+) + H(+)</text>
        <dbReference type="Rhea" id="RHEA:19469"/>
        <dbReference type="ChEBI" id="CHEBI:15378"/>
        <dbReference type="ChEBI" id="CHEBI:15379"/>
        <dbReference type="ChEBI" id="CHEBI:16480"/>
        <dbReference type="ChEBI" id="CHEBI:17632"/>
        <dbReference type="ChEBI" id="CHEBI:57540"/>
        <dbReference type="ChEBI" id="CHEBI:57945"/>
        <dbReference type="EC" id="1.14.12.17"/>
    </reaction>
</comment>
<dbReference type="GO" id="GO:0019825">
    <property type="term" value="F:oxygen binding"/>
    <property type="evidence" value="ECO:0007669"/>
    <property type="project" value="InterPro"/>
</dbReference>
<dbReference type="GO" id="GO:0009636">
    <property type="term" value="P:response to toxic substance"/>
    <property type="evidence" value="ECO:0007669"/>
    <property type="project" value="UniProtKB-KW"/>
</dbReference>
<evidence type="ECO:0000256" key="1">
    <source>
        <dbReference type="ARBA" id="ARBA00001970"/>
    </source>
</evidence>
<evidence type="ECO:0000256" key="11">
    <source>
        <dbReference type="ARBA" id="ARBA00025094"/>
    </source>
</evidence>
<dbReference type="PRINTS" id="PR00409">
    <property type="entry name" value="PHDIOXRDTASE"/>
</dbReference>
<evidence type="ECO:0000256" key="8">
    <source>
        <dbReference type="ARBA" id="ARBA00022857"/>
    </source>
</evidence>
<evidence type="ECO:0000259" key="16">
    <source>
        <dbReference type="PROSITE" id="PS51384"/>
    </source>
</evidence>
<dbReference type="OrthoDB" id="9796486at2"/>
<dbReference type="CDD" id="cd06184">
    <property type="entry name" value="flavohem_like_fad_nad_binding"/>
    <property type="match status" value="1"/>
</dbReference>
<dbReference type="InterPro" id="IPR009050">
    <property type="entry name" value="Globin-like_sf"/>
</dbReference>
<evidence type="ECO:0000256" key="5">
    <source>
        <dbReference type="ARBA" id="ARBA00022617"/>
    </source>
</evidence>
<dbReference type="AlphaFoldDB" id="A0A1H8SWF5"/>
<evidence type="ECO:0000313" key="18">
    <source>
        <dbReference type="Proteomes" id="UP000199657"/>
    </source>
</evidence>
<gene>
    <name evidence="17" type="ORF">SAMN04488052_103246</name>
</gene>
<dbReference type="PANTHER" id="PTHR43396:SF3">
    <property type="entry name" value="FLAVOHEMOPROTEIN"/>
    <property type="match status" value="1"/>
</dbReference>
<dbReference type="InterPro" id="IPR017927">
    <property type="entry name" value="FAD-bd_FR_type"/>
</dbReference>
<dbReference type="GO" id="GO:0046872">
    <property type="term" value="F:metal ion binding"/>
    <property type="evidence" value="ECO:0007669"/>
    <property type="project" value="UniProtKB-KW"/>
</dbReference>
<keyword evidence="9" id="KW-0408">Iron</keyword>
<dbReference type="SUPFAM" id="SSF46458">
    <property type="entry name" value="Globin-like"/>
    <property type="match status" value="1"/>
</dbReference>
<dbReference type="InterPro" id="IPR000971">
    <property type="entry name" value="Globin"/>
</dbReference>
<dbReference type="PROSITE" id="PS01033">
    <property type="entry name" value="GLOBIN"/>
    <property type="match status" value="1"/>
</dbReference>
<dbReference type="GO" id="GO:0071500">
    <property type="term" value="P:cellular response to nitrosative stress"/>
    <property type="evidence" value="ECO:0007669"/>
    <property type="project" value="TreeGrafter"/>
</dbReference>
<dbReference type="InterPro" id="IPR039261">
    <property type="entry name" value="FNR_nucleotide-bd"/>
</dbReference>
<proteinExistence type="inferred from homology"/>
<dbReference type="FunFam" id="1.10.490.10:FF:000003">
    <property type="entry name" value="Flavohemoprotein"/>
    <property type="match status" value="1"/>
</dbReference>
<feature type="domain" description="FAD-binding FR-type" evidence="16">
    <location>
        <begin position="152"/>
        <end position="255"/>
    </location>
</feature>
<dbReference type="Pfam" id="PF00042">
    <property type="entry name" value="Globin"/>
    <property type="match status" value="1"/>
</dbReference>
<evidence type="ECO:0000256" key="12">
    <source>
        <dbReference type="ARBA" id="ARBA00048649"/>
    </source>
</evidence>
<name>A0A1H8SWF5_9GAMM</name>
<keyword evidence="8" id="KW-0521">NADP</keyword>
<dbReference type="GO" id="GO:0071949">
    <property type="term" value="F:FAD binding"/>
    <property type="evidence" value="ECO:0007669"/>
    <property type="project" value="TreeGrafter"/>
</dbReference>
<evidence type="ECO:0000256" key="7">
    <source>
        <dbReference type="ARBA" id="ARBA00022723"/>
    </source>
</evidence>
<organism evidence="17 18">
    <name type="scientific">Aquisalimonas asiatica</name>
    <dbReference type="NCBI Taxonomy" id="406100"/>
    <lineage>
        <taxon>Bacteria</taxon>
        <taxon>Pseudomonadati</taxon>
        <taxon>Pseudomonadota</taxon>
        <taxon>Gammaproteobacteria</taxon>
        <taxon>Chromatiales</taxon>
        <taxon>Ectothiorhodospiraceae</taxon>
        <taxon>Aquisalimonas</taxon>
    </lineage>
</organism>
<sequence length="392" mass="42769">MLTDAQEAIIEQTAPVVAEHLEAITQRFYPLMFERYPEVMAFFNQKHQGSGDQPRALAQAVLAYVQLRKTPGAASEALSTAVHKHVSLGIQPEQYPIVGECLLAAVAQELGDAVTPEVADAWGALYQELADLLIAAEAQYYSAFASRTGGWRGLRRFRVARRREESQVITSFELEPEDGGPVADFEPGQYVGMRLVIDGEPVYRHFSLSAPPNGRSYRVSIKREPDGYVSRHWHESMDVGDTLDLLPPAGELTLVPGDDPVVLVSGGVGQTPLLPIAHHALEHGREVVYIHAALSPDHHALADDVRALCARHPDRIRAVTVYEQAGSDAGADHIGRVDRSLLARYAPASEAQYYFVGPGGFMTAVDEGLAALGVPAERRHYERFGPSRPLAG</sequence>
<dbReference type="PANTHER" id="PTHR43396">
    <property type="entry name" value="FLAVOHEMOPROTEIN"/>
    <property type="match status" value="1"/>
</dbReference>
<dbReference type="Gene3D" id="2.40.30.10">
    <property type="entry name" value="Translation factors"/>
    <property type="match status" value="1"/>
</dbReference>
<keyword evidence="17" id="KW-0223">Dioxygenase</keyword>
<keyword evidence="6 14" id="KW-0561">Oxygen transport</keyword>
<evidence type="ECO:0000256" key="13">
    <source>
        <dbReference type="ARBA" id="ARBA00049433"/>
    </source>
</evidence>
<dbReference type="GO" id="GO:0005344">
    <property type="term" value="F:oxygen carrier activity"/>
    <property type="evidence" value="ECO:0007669"/>
    <property type="project" value="UniProtKB-KW"/>
</dbReference>
<dbReference type="Gene3D" id="1.10.490.10">
    <property type="entry name" value="Globins"/>
    <property type="match status" value="1"/>
</dbReference>
<evidence type="ECO:0000256" key="3">
    <source>
        <dbReference type="ARBA" id="ARBA00012229"/>
    </source>
</evidence>
<keyword evidence="4" id="KW-0216">Detoxification</keyword>
<dbReference type="InterPro" id="IPR001433">
    <property type="entry name" value="OxRdtase_FAD/NAD-bd"/>
</dbReference>
<evidence type="ECO:0000256" key="2">
    <source>
        <dbReference type="ARBA" id="ARBA00006401"/>
    </source>
</evidence>
<dbReference type="InterPro" id="IPR017938">
    <property type="entry name" value="Riboflavin_synthase-like_b-brl"/>
</dbReference>
<evidence type="ECO:0000256" key="10">
    <source>
        <dbReference type="ARBA" id="ARBA00023027"/>
    </source>
</evidence>
<comment type="cofactor">
    <cofactor evidence="1">
        <name>heme b</name>
        <dbReference type="ChEBI" id="CHEBI:60344"/>
    </cofactor>
</comment>
<dbReference type="PROSITE" id="PS51384">
    <property type="entry name" value="FAD_FR"/>
    <property type="match status" value="1"/>
</dbReference>
<dbReference type="Pfam" id="PF00970">
    <property type="entry name" value="FAD_binding_6"/>
    <property type="match status" value="1"/>
</dbReference>
<dbReference type="Pfam" id="PF00175">
    <property type="entry name" value="NAD_binding_1"/>
    <property type="match status" value="1"/>
</dbReference>
<comment type="catalytic activity">
    <reaction evidence="13">
        <text>2 nitric oxide + NADPH + 2 O2 = 2 nitrate + NADP(+) + H(+)</text>
        <dbReference type="Rhea" id="RHEA:19465"/>
        <dbReference type="ChEBI" id="CHEBI:15378"/>
        <dbReference type="ChEBI" id="CHEBI:15379"/>
        <dbReference type="ChEBI" id="CHEBI:16480"/>
        <dbReference type="ChEBI" id="CHEBI:17632"/>
        <dbReference type="ChEBI" id="CHEBI:57783"/>
        <dbReference type="ChEBI" id="CHEBI:58349"/>
        <dbReference type="EC" id="1.14.12.17"/>
    </reaction>
</comment>
<evidence type="ECO:0000256" key="9">
    <source>
        <dbReference type="ARBA" id="ARBA00023004"/>
    </source>
</evidence>
<evidence type="ECO:0000313" key="17">
    <source>
        <dbReference type="EMBL" id="SEO83002.1"/>
    </source>
</evidence>
<keyword evidence="17" id="KW-0560">Oxidoreductase</keyword>
<dbReference type="GO" id="GO:0008941">
    <property type="term" value="F:nitric oxide dioxygenase NAD(P)H activity"/>
    <property type="evidence" value="ECO:0007669"/>
    <property type="project" value="UniProtKB-EC"/>
</dbReference>
<dbReference type="SUPFAM" id="SSF63380">
    <property type="entry name" value="Riboflavin synthase domain-like"/>
    <property type="match status" value="1"/>
</dbReference>
<keyword evidence="18" id="KW-1185">Reference proteome</keyword>
<dbReference type="STRING" id="406100.SAMN04488052_103246"/>
<keyword evidence="5 14" id="KW-0349">Heme</keyword>
<evidence type="ECO:0000259" key="15">
    <source>
        <dbReference type="PROSITE" id="PS01033"/>
    </source>
</evidence>
<evidence type="ECO:0000256" key="4">
    <source>
        <dbReference type="ARBA" id="ARBA00022575"/>
    </source>
</evidence>
<dbReference type="SUPFAM" id="SSF52343">
    <property type="entry name" value="Ferredoxin reductase-like, C-terminal NADP-linked domain"/>
    <property type="match status" value="1"/>
</dbReference>
<comment type="similarity">
    <text evidence="14">Belongs to the globin family.</text>
</comment>
<feature type="domain" description="Globin" evidence="15">
    <location>
        <begin position="1"/>
        <end position="138"/>
    </location>
</feature>
<comment type="similarity">
    <text evidence="2">In the C-terminal section; belongs to the flavoprotein pyridine nucleotide cytochrome reductase family.</text>
</comment>
<dbReference type="InterPro" id="IPR008333">
    <property type="entry name" value="Cbr1-like_FAD-bd_dom"/>
</dbReference>
<dbReference type="EC" id="1.14.12.17" evidence="3"/>